<feature type="compositionally biased region" description="Low complexity" evidence="11">
    <location>
        <begin position="217"/>
        <end position="231"/>
    </location>
</feature>
<dbReference type="GO" id="GO:0000977">
    <property type="term" value="F:RNA polymerase II transcription regulatory region sequence-specific DNA binding"/>
    <property type="evidence" value="ECO:0007669"/>
    <property type="project" value="TreeGrafter"/>
</dbReference>
<evidence type="ECO:0000256" key="6">
    <source>
        <dbReference type="ARBA" id="ARBA00023125"/>
    </source>
</evidence>
<accession>A0A1B2J6H2</accession>
<dbReference type="PROSITE" id="PS00463">
    <property type="entry name" value="ZN2_CY6_FUNGAL_1"/>
    <property type="match status" value="1"/>
</dbReference>
<keyword evidence="4" id="KW-0862">Zinc</keyword>
<evidence type="ECO:0000256" key="5">
    <source>
        <dbReference type="ARBA" id="ARBA00023015"/>
    </source>
</evidence>
<evidence type="ECO:0000256" key="2">
    <source>
        <dbReference type="ARBA" id="ARBA00010855"/>
    </source>
</evidence>
<comment type="function">
    <text evidence="9">Transcription factor which regulates nonfermentable carbon utilization.</text>
</comment>
<keyword evidence="7" id="KW-0804">Transcription</keyword>
<dbReference type="PROSITE" id="PS50048">
    <property type="entry name" value="ZN2_CY6_FUNGAL_2"/>
    <property type="match status" value="1"/>
</dbReference>
<dbReference type="PROSITE" id="PS50112">
    <property type="entry name" value="PAS"/>
    <property type="match status" value="1"/>
</dbReference>
<evidence type="ECO:0000256" key="10">
    <source>
        <dbReference type="ARBA" id="ARBA00039294"/>
    </source>
</evidence>
<dbReference type="PANTHER" id="PTHR47659:SF8">
    <property type="entry name" value="GLUCOSE STARVATION MODULATOR PROTEIN 1"/>
    <property type="match status" value="1"/>
</dbReference>
<feature type="region of interest" description="Disordered" evidence="11">
    <location>
        <begin position="56"/>
        <end position="132"/>
    </location>
</feature>
<evidence type="ECO:0000313" key="15">
    <source>
        <dbReference type="Proteomes" id="UP000094565"/>
    </source>
</evidence>
<evidence type="ECO:0000256" key="1">
    <source>
        <dbReference type="ARBA" id="ARBA00004123"/>
    </source>
</evidence>
<dbReference type="GO" id="GO:0000981">
    <property type="term" value="F:DNA-binding transcription factor activity, RNA polymerase II-specific"/>
    <property type="evidence" value="ECO:0007669"/>
    <property type="project" value="InterPro"/>
</dbReference>
<dbReference type="InterPro" id="IPR036864">
    <property type="entry name" value="Zn2-C6_fun-type_DNA-bd_sf"/>
</dbReference>
<feature type="domain" description="PAS" evidence="13">
    <location>
        <begin position="411"/>
        <end position="468"/>
    </location>
</feature>
<evidence type="ECO:0000256" key="8">
    <source>
        <dbReference type="ARBA" id="ARBA00023242"/>
    </source>
</evidence>
<dbReference type="InterPro" id="IPR050335">
    <property type="entry name" value="ERT1_acuK_gluconeogen_tf"/>
</dbReference>
<dbReference type="SUPFAM" id="SSF57701">
    <property type="entry name" value="Zn2/Cys6 DNA-binding domain"/>
    <property type="match status" value="1"/>
</dbReference>
<dbReference type="SMART" id="SM00066">
    <property type="entry name" value="GAL4"/>
    <property type="match status" value="1"/>
</dbReference>
<keyword evidence="8" id="KW-0539">Nucleus</keyword>
<evidence type="ECO:0000259" key="13">
    <source>
        <dbReference type="PROSITE" id="PS50112"/>
    </source>
</evidence>
<evidence type="ECO:0000256" key="4">
    <source>
        <dbReference type="ARBA" id="ARBA00022833"/>
    </source>
</evidence>
<evidence type="ECO:0000256" key="3">
    <source>
        <dbReference type="ARBA" id="ARBA00022723"/>
    </source>
</evidence>
<evidence type="ECO:0000256" key="7">
    <source>
        <dbReference type="ARBA" id="ARBA00023163"/>
    </source>
</evidence>
<comment type="subcellular location">
    <subcellularLocation>
        <location evidence="1">Nucleus</location>
    </subcellularLocation>
</comment>
<keyword evidence="15" id="KW-1185">Reference proteome</keyword>
<dbReference type="GO" id="GO:0008270">
    <property type="term" value="F:zinc ion binding"/>
    <property type="evidence" value="ECO:0007669"/>
    <property type="project" value="InterPro"/>
</dbReference>
<comment type="similarity">
    <text evidence="2">Belongs to the ERT1/acuK family.</text>
</comment>
<feature type="region of interest" description="Disordered" evidence="11">
    <location>
        <begin position="201"/>
        <end position="239"/>
    </location>
</feature>
<evidence type="ECO:0000259" key="12">
    <source>
        <dbReference type="PROSITE" id="PS50048"/>
    </source>
</evidence>
<dbReference type="OrthoDB" id="2538135at2759"/>
<reference evidence="14 15" key="1">
    <citation type="submission" date="2016-02" db="EMBL/GenBank/DDBJ databases">
        <title>Comparative genomic and transcriptomic foundation for Pichia pastoris.</title>
        <authorList>
            <person name="Love K.R."/>
            <person name="Shah K.A."/>
            <person name="Whittaker C.A."/>
            <person name="Wu J."/>
            <person name="Bartlett M.C."/>
            <person name="Ma D."/>
            <person name="Leeson R.L."/>
            <person name="Priest M."/>
            <person name="Young S.K."/>
            <person name="Love J.C."/>
        </authorList>
    </citation>
    <scope>NUCLEOTIDE SEQUENCE [LARGE SCALE GENOMIC DNA]</scope>
    <source>
        <strain evidence="14 15">ATCC 28485</strain>
    </source>
</reference>
<protein>
    <recommendedName>
        <fullName evidence="10">Glucose starvation modulator protein 1</fullName>
    </recommendedName>
</protein>
<gene>
    <name evidence="14" type="ORF">ATY40_BA7501832</name>
</gene>
<dbReference type="InterPro" id="IPR056751">
    <property type="entry name" value="PAS_13"/>
</dbReference>
<dbReference type="GO" id="GO:0005634">
    <property type="term" value="C:nucleus"/>
    <property type="evidence" value="ECO:0007669"/>
    <property type="project" value="UniProtKB-SubCell"/>
</dbReference>
<dbReference type="Proteomes" id="UP000094565">
    <property type="component" value="Chromosome 1"/>
</dbReference>
<feature type="compositionally biased region" description="Low complexity" evidence="11">
    <location>
        <begin position="75"/>
        <end position="88"/>
    </location>
</feature>
<dbReference type="EMBL" id="CP014584">
    <property type="protein sequence ID" value="ANZ73582.1"/>
    <property type="molecule type" value="Genomic_DNA"/>
</dbReference>
<keyword evidence="6" id="KW-0238">DNA-binding</keyword>
<evidence type="ECO:0000256" key="9">
    <source>
        <dbReference type="ARBA" id="ARBA00037336"/>
    </source>
</evidence>
<dbReference type="Pfam" id="PF24990">
    <property type="entry name" value="PAS_13"/>
    <property type="match status" value="1"/>
</dbReference>
<feature type="domain" description="Zn(2)-C6 fungal-type" evidence="12">
    <location>
        <begin position="19"/>
        <end position="48"/>
    </location>
</feature>
<dbReference type="Pfam" id="PF00172">
    <property type="entry name" value="Zn_clus"/>
    <property type="match status" value="1"/>
</dbReference>
<dbReference type="AlphaFoldDB" id="A0A1B2J6H2"/>
<evidence type="ECO:0000256" key="11">
    <source>
        <dbReference type="SAM" id="MobiDB-lite"/>
    </source>
</evidence>
<keyword evidence="3" id="KW-0479">Metal-binding</keyword>
<evidence type="ECO:0000313" key="14">
    <source>
        <dbReference type="EMBL" id="ANZ73582.1"/>
    </source>
</evidence>
<dbReference type="PANTHER" id="PTHR47659">
    <property type="entry name" value="ZN(II)2CYS6 TRANSCRIPTION FACTOR (EUROFUNG)-RELATED"/>
    <property type="match status" value="1"/>
</dbReference>
<keyword evidence="5" id="KW-0805">Transcription regulation</keyword>
<dbReference type="CDD" id="cd00067">
    <property type="entry name" value="GAL4"/>
    <property type="match status" value="1"/>
</dbReference>
<name>A0A1B2J6H2_PICPA</name>
<dbReference type="InterPro" id="IPR001138">
    <property type="entry name" value="Zn2Cys6_DnaBD"/>
</dbReference>
<organism evidence="14 15">
    <name type="scientific">Komagataella pastoris</name>
    <name type="common">Yeast</name>
    <name type="synonym">Pichia pastoris</name>
    <dbReference type="NCBI Taxonomy" id="4922"/>
    <lineage>
        <taxon>Eukaryota</taxon>
        <taxon>Fungi</taxon>
        <taxon>Dikarya</taxon>
        <taxon>Ascomycota</taxon>
        <taxon>Saccharomycotina</taxon>
        <taxon>Pichiomycetes</taxon>
        <taxon>Pichiales</taxon>
        <taxon>Pichiaceae</taxon>
        <taxon>Komagataella</taxon>
    </lineage>
</organism>
<proteinExistence type="inferred from homology"/>
<dbReference type="InterPro" id="IPR000014">
    <property type="entry name" value="PAS"/>
</dbReference>
<dbReference type="GO" id="GO:0009267">
    <property type="term" value="P:cellular response to starvation"/>
    <property type="evidence" value="ECO:0007669"/>
    <property type="project" value="TreeGrafter"/>
</dbReference>
<sequence>MTKPLPLEVKRSRRPTSRACKFCHFKHLQCDATRPCKNCVKRHIGDSCEDIQRRKYGSNGTKKRAQSVTKNQSDSPSASSATNAGTSALNESKLESSELPILPQQTQQTPRGLEAIPTIPHPNAENTNSFLSPTTSQMFNTESNTLMDQLKMSVPENNSMYQHDTLFQPPKKYENNTYGYVNAAPQGQHMFYVGYGESGEQRVSPAAEKEPATNLDSPSSYLSQYSHSQSHTNSQLTNSPSVVYESEIAKQEELQLTSFVEAANNEELDFFDMDFTQRPFIRLLENNTMVSSYPNNSTPKYFDHSRSHGRIPNTAKEVPTEIQQDEEFTPPLILRHIIKTPDDIYLTRVVKAYQYPKAYHALTKYLKTRFERTQLIEIAKCMSKYRPSFISATKSLVENDLIFTERSFQRSLLEYESLISMSAAPTIIWRRTGEIVALTNEFSVLTGYSRMSLLSKRTFIIELMDDESVVNYFKLFSSIAFGDLNATLLTNCVLRKAAQDDYLRCACVWTIKRDVFDIPMLIVGQFLPVLD</sequence>